<keyword evidence="2" id="KW-1185">Reference proteome</keyword>
<reference evidence="1 2" key="1">
    <citation type="submission" date="2017-11" db="EMBL/GenBank/DDBJ databases">
        <title>Genomic Encyclopedia of Archaeal and Bacterial Type Strains, Phase II (KMG-II): From Individual Species to Whole Genera.</title>
        <authorList>
            <person name="Goeker M."/>
        </authorList>
    </citation>
    <scope>NUCLEOTIDE SEQUENCE [LARGE SCALE GENOMIC DNA]</scope>
    <source>
        <strain evidence="1 2">DSM 28175</strain>
    </source>
</reference>
<evidence type="ECO:0000313" key="2">
    <source>
        <dbReference type="Proteomes" id="UP000242687"/>
    </source>
</evidence>
<dbReference type="Proteomes" id="UP000242687">
    <property type="component" value="Unassembled WGS sequence"/>
</dbReference>
<gene>
    <name evidence="1" type="ORF">CLV57_0304</name>
</gene>
<dbReference type="EMBL" id="PGFJ01000001">
    <property type="protein sequence ID" value="PJJ83324.1"/>
    <property type="molecule type" value="Genomic_DNA"/>
</dbReference>
<name>A0A2H9VR87_9SPHI</name>
<organism evidence="1 2">
    <name type="scientific">Mucilaginibacter auburnensis</name>
    <dbReference type="NCBI Taxonomy" id="1457233"/>
    <lineage>
        <taxon>Bacteria</taxon>
        <taxon>Pseudomonadati</taxon>
        <taxon>Bacteroidota</taxon>
        <taxon>Sphingobacteriia</taxon>
        <taxon>Sphingobacteriales</taxon>
        <taxon>Sphingobacteriaceae</taxon>
        <taxon>Mucilaginibacter</taxon>
    </lineage>
</organism>
<comment type="caution">
    <text evidence="1">The sequence shown here is derived from an EMBL/GenBank/DDBJ whole genome shotgun (WGS) entry which is preliminary data.</text>
</comment>
<protein>
    <submittedName>
        <fullName evidence="1">Uncharacterized protein</fullName>
    </submittedName>
</protein>
<sequence>MVNQLTSCFFKKMRIIYAVIAIVLLCNKIGVAQSTFEDMLKAHMDELLAPIETVPDEILPNPVLQSLTAPSGWGGYGSYIFGGIGGNYWQPYMRKPDFISFAGFCFGDPERAVNIALSVNAADVSRVSNFSGNISVSRRVLTGSSISAGAMQLFADKFITDSPGATVYFAFSHAIQSLPSDLNPGSSKLTYTIGIGTGRFYRKSPYDIEAGRGSRGTAVFATLSYELLKKVNFNVEWSGMNLGCSFGLKPFDNPLAVGIGLTNLTRYSSDRVNASFVVCYPLSIKRI</sequence>
<proteinExistence type="predicted"/>
<accession>A0A2H9VR87</accession>
<evidence type="ECO:0000313" key="1">
    <source>
        <dbReference type="EMBL" id="PJJ83324.1"/>
    </source>
</evidence>
<dbReference type="AlphaFoldDB" id="A0A2H9VR87"/>